<evidence type="ECO:0000313" key="1">
    <source>
        <dbReference type="EMBL" id="OAI20193.1"/>
    </source>
</evidence>
<protein>
    <submittedName>
        <fullName evidence="1">Uncharacterized protein</fullName>
    </submittedName>
</protein>
<accession>A0A177NSD3</accession>
<sequence length="115" mass="12983">MSIDRPDKYQVNQTDLFACVSPLDKQAPKPLTASRKRGRNLGLGSRNLTRVGKTCAHQSGKAFSTRGTLAERWSVFAKWLEQTQGIKRMQDITRDHAMAYGQALKARVERHELKA</sequence>
<dbReference type="STRING" id="980561.A1359_21290"/>
<evidence type="ECO:0000313" key="2">
    <source>
        <dbReference type="Proteomes" id="UP000078476"/>
    </source>
</evidence>
<name>A0A177NSD3_9GAMM</name>
<dbReference type="AlphaFoldDB" id="A0A177NSD3"/>
<dbReference type="EMBL" id="LUUI01000052">
    <property type="protein sequence ID" value="OAI20193.1"/>
    <property type="molecule type" value="Genomic_DNA"/>
</dbReference>
<comment type="caution">
    <text evidence="1">The sequence shown here is derived from an EMBL/GenBank/DDBJ whole genome shotgun (WGS) entry which is preliminary data.</text>
</comment>
<dbReference type="OrthoDB" id="5394387at2"/>
<keyword evidence="2" id="KW-1185">Reference proteome</keyword>
<proteinExistence type="predicted"/>
<gene>
    <name evidence="1" type="ORF">A1359_21290</name>
</gene>
<organism evidence="1 2">
    <name type="scientific">Methylomonas lenta</name>
    <dbReference type="NCBI Taxonomy" id="980561"/>
    <lineage>
        <taxon>Bacteria</taxon>
        <taxon>Pseudomonadati</taxon>
        <taxon>Pseudomonadota</taxon>
        <taxon>Gammaproteobacteria</taxon>
        <taxon>Methylococcales</taxon>
        <taxon>Methylococcaceae</taxon>
        <taxon>Methylomonas</taxon>
    </lineage>
</organism>
<reference evidence="1 2" key="1">
    <citation type="submission" date="2016-03" db="EMBL/GenBank/DDBJ databases">
        <authorList>
            <person name="Ploux O."/>
        </authorList>
    </citation>
    <scope>NUCLEOTIDE SEQUENCE [LARGE SCALE GENOMIC DNA]</scope>
    <source>
        <strain evidence="1 2">R-45370</strain>
    </source>
</reference>
<dbReference type="RefSeq" id="WP_066978206.1">
    <property type="nucleotide sequence ID" value="NZ_LUUI01000052.1"/>
</dbReference>
<dbReference type="Proteomes" id="UP000078476">
    <property type="component" value="Unassembled WGS sequence"/>
</dbReference>